<keyword evidence="22" id="KW-0675">Receptor</keyword>
<name>A7U518_CARFL</name>
<keyword evidence="4" id="KW-0723">Serine/threonine-protein kinase</keyword>
<keyword evidence="3" id="KW-1003">Cell membrane</keyword>
<evidence type="ECO:0000256" key="13">
    <source>
        <dbReference type="ARBA" id="ARBA00023180"/>
    </source>
</evidence>
<keyword evidence="8 17" id="KW-0547">Nucleotide-binding</keyword>
<feature type="signal peptide" evidence="20">
    <location>
        <begin position="1"/>
        <end position="28"/>
    </location>
</feature>
<dbReference type="GO" id="GO:0005524">
    <property type="term" value="F:ATP binding"/>
    <property type="evidence" value="ECO:0007669"/>
    <property type="project" value="UniProtKB-UniRule"/>
</dbReference>
<dbReference type="PANTHER" id="PTHR34590">
    <property type="entry name" value="OS03G0124300 PROTEIN-RELATED"/>
    <property type="match status" value="1"/>
</dbReference>
<comment type="catalytic activity">
    <reaction evidence="16">
        <text>L-seryl-[protein] + ATP = O-phospho-L-seryl-[protein] + ADP + H(+)</text>
        <dbReference type="Rhea" id="RHEA:17989"/>
        <dbReference type="Rhea" id="RHEA-COMP:9863"/>
        <dbReference type="Rhea" id="RHEA-COMP:11604"/>
        <dbReference type="ChEBI" id="CHEBI:15378"/>
        <dbReference type="ChEBI" id="CHEBI:29999"/>
        <dbReference type="ChEBI" id="CHEBI:30616"/>
        <dbReference type="ChEBI" id="CHEBI:83421"/>
        <dbReference type="ChEBI" id="CHEBI:456216"/>
        <dbReference type="EC" id="2.7.11.1"/>
    </reaction>
</comment>
<feature type="chain" id="PRO_5002713460" description="non-specific serine/threonine protein kinase" evidence="20">
    <location>
        <begin position="29"/>
        <end position="891"/>
    </location>
</feature>
<dbReference type="FunFam" id="3.30.200.20:FF:000039">
    <property type="entry name" value="receptor-like protein kinase FERONIA"/>
    <property type="match status" value="1"/>
</dbReference>
<dbReference type="FunFam" id="2.60.120.430:FF:000003">
    <property type="entry name" value="FERONIA receptor-like kinase"/>
    <property type="match status" value="1"/>
</dbReference>
<dbReference type="Pfam" id="PF07714">
    <property type="entry name" value="PK_Tyr_Ser-Thr"/>
    <property type="match status" value="1"/>
</dbReference>
<feature type="transmembrane region" description="Helical" evidence="19">
    <location>
        <begin position="444"/>
        <end position="467"/>
    </location>
</feature>
<reference evidence="22" key="1">
    <citation type="journal article" date="2007" name="Science">
        <title>The FERONIA receptor-like kinase mediates male-female interactions during pollen tube reception.</title>
        <authorList>
            <person name="Escobar-Restrepo J.-M."/>
            <person name="Huck N."/>
            <person name="Kessler S."/>
            <person name="Gagliardini V."/>
            <person name="Gheyselinck J."/>
            <person name="Yang W.-C."/>
            <person name="Grossniklaus U."/>
        </authorList>
    </citation>
    <scope>NUCLEOTIDE SEQUENCE</scope>
</reference>
<dbReference type="EMBL" id="EF681132">
    <property type="protein sequence ID" value="ABT18095.1"/>
    <property type="molecule type" value="Genomic_DNA"/>
</dbReference>
<dbReference type="CDD" id="cd14066">
    <property type="entry name" value="STKc_IRAK"/>
    <property type="match status" value="1"/>
</dbReference>
<keyword evidence="6 19" id="KW-0812">Transmembrane</keyword>
<dbReference type="InterPro" id="IPR000719">
    <property type="entry name" value="Prot_kinase_dom"/>
</dbReference>
<sequence>MKIITEGRFHVSLLSLLLLLSASHLISAADYSPTDKILLNCGGASDLVDTDNRTWISDVKSKFLSSSGDSKTSPAATQDPSVSQVPYMTARVFRSPFTYPFPVAAGRKFVRLYFYPNTYDGLNATNALFSVSFGPYTLLKNFSAAQTAEALTYAVIVKEFIVNVEGGSLNMTFTPESNAYAFMNGIEVTSMPDIYSSTDGSLIMVGASSDFTIDNSTALENVFRLNVGGNDISPSADTGLYRSWYDDQPYIFAAGLGIPETADPNMTIQYPTGTPTYVAPVDVYSTARSMGPTASININYNLTWVFSIDSGFSYLVRLHFCEVSPRITKINQRVFTIYLNNQTAEEEADVIAWAQGNGIPFHKDYVVNPPEGKGQQDLWLALHPNTRNKPEYYDSILSGVEIFKVNTSDGNLAGSNPIPGPKVTADPFKVLRPRTSQSRNHTTIIVGAAIGAVVLALIIGLCVMVAYCRRNRGDYQPASDATSGWLPLSLYGNSHSAGSTKTNTTGSYASSLPSNLCRHFSFAEIKAATKNFDESRVLGVGGFGKVYRGEIDGGTTKVAIKRGNPMSEQGVHEFQTEIEMLSKLRHRHLVSLIGYCEENCEMILVYDYMAHGTMREHLYKTQNSPLPWKQRLEICIGAARGLHYLHTGAKHTIIHRDVKTTNILLDEKWVAKVSDFGLSKTGPTLDHTHVSTVVKGSFGYLDPEYFRRQQLTDKSDVYSFGVVLFEALCARPALNPTLAKEQVSLAEWAPYCYKKGMLDQIVDPYLKGKITPECFKKFAETAMKCVLDQGIERPSMGDVLWNLEFALQLQESAEENGKGMSGDMDMDEIKYNDGNGKGKNEMSSDVYEGNVTDSRSSGIDMSIGGRSLASEDSEGLTPSAVFSQIMNPKGR</sequence>
<evidence type="ECO:0000256" key="7">
    <source>
        <dbReference type="ARBA" id="ARBA00022729"/>
    </source>
</evidence>
<dbReference type="SUPFAM" id="SSF56112">
    <property type="entry name" value="Protein kinase-like (PK-like)"/>
    <property type="match status" value="1"/>
</dbReference>
<gene>
    <name evidence="22" type="primary">FER</name>
</gene>
<evidence type="ECO:0000256" key="4">
    <source>
        <dbReference type="ARBA" id="ARBA00022527"/>
    </source>
</evidence>
<dbReference type="PROSITE" id="PS50011">
    <property type="entry name" value="PROTEIN_KINASE_DOM"/>
    <property type="match status" value="1"/>
</dbReference>
<evidence type="ECO:0000256" key="11">
    <source>
        <dbReference type="ARBA" id="ARBA00022989"/>
    </source>
</evidence>
<evidence type="ECO:0000256" key="16">
    <source>
        <dbReference type="ARBA" id="ARBA00048679"/>
    </source>
</evidence>
<evidence type="ECO:0000256" key="18">
    <source>
        <dbReference type="SAM" id="MobiDB-lite"/>
    </source>
</evidence>
<dbReference type="FunFam" id="2.60.120.430:FF:000007">
    <property type="entry name" value="FERONIA receptor-like kinase"/>
    <property type="match status" value="1"/>
</dbReference>
<accession>A7U518</accession>
<feature type="region of interest" description="Disordered" evidence="18">
    <location>
        <begin position="831"/>
        <end position="891"/>
    </location>
</feature>
<dbReference type="Gene3D" id="2.60.120.430">
    <property type="entry name" value="Galactose-binding lectin"/>
    <property type="match status" value="2"/>
</dbReference>
<keyword evidence="9 22" id="KW-0418">Kinase</keyword>
<evidence type="ECO:0000256" key="17">
    <source>
        <dbReference type="PROSITE-ProRule" id="PRU10141"/>
    </source>
</evidence>
<evidence type="ECO:0000256" key="6">
    <source>
        <dbReference type="ARBA" id="ARBA00022692"/>
    </source>
</evidence>
<evidence type="ECO:0000256" key="1">
    <source>
        <dbReference type="ARBA" id="ARBA00004251"/>
    </source>
</evidence>
<dbReference type="GO" id="GO:0005886">
    <property type="term" value="C:plasma membrane"/>
    <property type="evidence" value="ECO:0007669"/>
    <property type="project" value="UniProtKB-SubCell"/>
</dbReference>
<feature type="compositionally biased region" description="Polar residues" evidence="18">
    <location>
        <begin position="880"/>
        <end position="891"/>
    </location>
</feature>
<evidence type="ECO:0000256" key="3">
    <source>
        <dbReference type="ARBA" id="ARBA00022475"/>
    </source>
</evidence>
<evidence type="ECO:0000256" key="12">
    <source>
        <dbReference type="ARBA" id="ARBA00023136"/>
    </source>
</evidence>
<dbReference type="Gene3D" id="1.10.510.10">
    <property type="entry name" value="Transferase(Phosphotransferase) domain 1"/>
    <property type="match status" value="1"/>
</dbReference>
<keyword evidence="10 17" id="KW-0067">ATP-binding</keyword>
<keyword evidence="11 19" id="KW-1133">Transmembrane helix</keyword>
<dbReference type="FunFam" id="1.10.510.10:FF:000058">
    <property type="entry name" value="Receptor-like protein kinase FERONIA"/>
    <property type="match status" value="1"/>
</dbReference>
<comment type="catalytic activity">
    <reaction evidence="15">
        <text>L-threonyl-[protein] + ATP = O-phospho-L-threonyl-[protein] + ADP + H(+)</text>
        <dbReference type="Rhea" id="RHEA:46608"/>
        <dbReference type="Rhea" id="RHEA-COMP:11060"/>
        <dbReference type="Rhea" id="RHEA-COMP:11605"/>
        <dbReference type="ChEBI" id="CHEBI:15378"/>
        <dbReference type="ChEBI" id="CHEBI:30013"/>
        <dbReference type="ChEBI" id="CHEBI:30616"/>
        <dbReference type="ChEBI" id="CHEBI:61977"/>
        <dbReference type="ChEBI" id="CHEBI:456216"/>
        <dbReference type="EC" id="2.7.11.1"/>
    </reaction>
</comment>
<dbReference type="Pfam" id="PF12819">
    <property type="entry name" value="Malectin_like"/>
    <property type="match status" value="1"/>
</dbReference>
<evidence type="ECO:0000256" key="8">
    <source>
        <dbReference type="ARBA" id="ARBA00022741"/>
    </source>
</evidence>
<dbReference type="PANTHER" id="PTHR34590:SF5">
    <property type="entry name" value="OS04G0586500 PROTEIN"/>
    <property type="match status" value="1"/>
</dbReference>
<dbReference type="AlphaFoldDB" id="A7U518"/>
<evidence type="ECO:0000313" key="22">
    <source>
        <dbReference type="EMBL" id="ABT18095.1"/>
    </source>
</evidence>
<dbReference type="GO" id="GO:0004674">
    <property type="term" value="F:protein serine/threonine kinase activity"/>
    <property type="evidence" value="ECO:0007669"/>
    <property type="project" value="UniProtKB-KW"/>
</dbReference>
<dbReference type="InterPro" id="IPR001245">
    <property type="entry name" value="Ser-Thr/Tyr_kinase_cat_dom"/>
</dbReference>
<organism evidence="22">
    <name type="scientific">Cardamine flexuosa</name>
    <name type="common">Wavy bitter-cress</name>
    <name type="synonym">Cardamine sylvatica</name>
    <dbReference type="NCBI Taxonomy" id="50462"/>
    <lineage>
        <taxon>Eukaryota</taxon>
        <taxon>Viridiplantae</taxon>
        <taxon>Streptophyta</taxon>
        <taxon>Embryophyta</taxon>
        <taxon>Tracheophyta</taxon>
        <taxon>Spermatophyta</taxon>
        <taxon>Magnoliopsida</taxon>
        <taxon>eudicotyledons</taxon>
        <taxon>Gunneridae</taxon>
        <taxon>Pentapetalae</taxon>
        <taxon>rosids</taxon>
        <taxon>malvids</taxon>
        <taxon>Brassicales</taxon>
        <taxon>Brassicaceae</taxon>
        <taxon>Cardamineae</taxon>
        <taxon>Cardamine</taxon>
    </lineage>
</organism>
<dbReference type="SMART" id="SM00220">
    <property type="entry name" value="S_TKc"/>
    <property type="match status" value="1"/>
</dbReference>
<evidence type="ECO:0000256" key="14">
    <source>
        <dbReference type="ARBA" id="ARBA00023279"/>
    </source>
</evidence>
<dbReference type="InterPro" id="IPR017441">
    <property type="entry name" value="Protein_kinase_ATP_BS"/>
</dbReference>
<keyword evidence="7 20" id="KW-0732">Signal</keyword>
<dbReference type="PROSITE" id="PS00108">
    <property type="entry name" value="PROTEIN_KINASE_ST"/>
    <property type="match status" value="1"/>
</dbReference>
<evidence type="ECO:0000256" key="20">
    <source>
        <dbReference type="SAM" id="SignalP"/>
    </source>
</evidence>
<evidence type="ECO:0000256" key="10">
    <source>
        <dbReference type="ARBA" id="ARBA00022840"/>
    </source>
</evidence>
<dbReference type="InterPro" id="IPR024788">
    <property type="entry name" value="Malectin-like_Carb-bd_dom"/>
</dbReference>
<comment type="subcellular location">
    <subcellularLocation>
        <location evidence="1">Cell membrane</location>
        <topology evidence="1">Single-pass type I membrane protein</topology>
    </subcellularLocation>
</comment>
<feature type="compositionally biased region" description="Basic and acidic residues" evidence="18">
    <location>
        <begin position="831"/>
        <end position="842"/>
    </location>
</feature>
<evidence type="ECO:0000256" key="5">
    <source>
        <dbReference type="ARBA" id="ARBA00022679"/>
    </source>
</evidence>
<evidence type="ECO:0000256" key="19">
    <source>
        <dbReference type="SAM" id="Phobius"/>
    </source>
</evidence>
<dbReference type="InterPro" id="IPR008271">
    <property type="entry name" value="Ser/Thr_kinase_AS"/>
</dbReference>
<keyword evidence="14" id="KW-0278">Fertilization</keyword>
<dbReference type="EC" id="2.7.11.1" evidence="2"/>
<proteinExistence type="predicted"/>
<evidence type="ECO:0000256" key="2">
    <source>
        <dbReference type="ARBA" id="ARBA00012513"/>
    </source>
</evidence>
<protein>
    <recommendedName>
        <fullName evidence="2">non-specific serine/threonine protein kinase</fullName>
        <ecNumber evidence="2">2.7.11.1</ecNumber>
    </recommendedName>
</protein>
<feature type="binding site" evidence="17">
    <location>
        <position position="561"/>
    </location>
    <ligand>
        <name>ATP</name>
        <dbReference type="ChEBI" id="CHEBI:30616"/>
    </ligand>
</feature>
<evidence type="ECO:0000256" key="9">
    <source>
        <dbReference type="ARBA" id="ARBA00022777"/>
    </source>
</evidence>
<dbReference type="InterPro" id="IPR045272">
    <property type="entry name" value="ANXUR1/2-like"/>
</dbReference>
<evidence type="ECO:0000256" key="15">
    <source>
        <dbReference type="ARBA" id="ARBA00047899"/>
    </source>
</evidence>
<keyword evidence="13" id="KW-0325">Glycoprotein</keyword>
<dbReference type="InterPro" id="IPR011009">
    <property type="entry name" value="Kinase-like_dom_sf"/>
</dbReference>
<dbReference type="PROSITE" id="PS00107">
    <property type="entry name" value="PROTEIN_KINASE_ATP"/>
    <property type="match status" value="1"/>
</dbReference>
<evidence type="ECO:0000259" key="21">
    <source>
        <dbReference type="PROSITE" id="PS50011"/>
    </source>
</evidence>
<feature type="domain" description="Protein kinase" evidence="21">
    <location>
        <begin position="532"/>
        <end position="806"/>
    </location>
</feature>
<keyword evidence="12 19" id="KW-0472">Membrane</keyword>
<keyword evidence="5" id="KW-0808">Transferase</keyword>
<dbReference type="Gene3D" id="3.30.200.20">
    <property type="entry name" value="Phosphorylase Kinase, domain 1"/>
    <property type="match status" value="1"/>
</dbReference>
<dbReference type="GO" id="GO:0004714">
    <property type="term" value="F:transmembrane receptor protein tyrosine kinase activity"/>
    <property type="evidence" value="ECO:0007669"/>
    <property type="project" value="InterPro"/>
</dbReference>